<gene>
    <name evidence="2" type="ORF">MNBD_ALPHA01-2476</name>
</gene>
<organism evidence="2">
    <name type="scientific">hydrothermal vent metagenome</name>
    <dbReference type="NCBI Taxonomy" id="652676"/>
    <lineage>
        <taxon>unclassified sequences</taxon>
        <taxon>metagenomes</taxon>
        <taxon>ecological metagenomes</taxon>
    </lineage>
</organism>
<accession>A0A3B0SL36</accession>
<dbReference type="AlphaFoldDB" id="A0A3B0SL36"/>
<dbReference type="EMBL" id="UOEJ01000204">
    <property type="protein sequence ID" value="VAW05130.1"/>
    <property type="molecule type" value="Genomic_DNA"/>
</dbReference>
<evidence type="ECO:0000313" key="2">
    <source>
        <dbReference type="EMBL" id="VAW05130.1"/>
    </source>
</evidence>
<evidence type="ECO:0000259" key="1">
    <source>
        <dbReference type="Pfam" id="PF10988"/>
    </source>
</evidence>
<dbReference type="InterPro" id="IPR021255">
    <property type="entry name" value="DUF2807"/>
</dbReference>
<sequence length="167" mass="17924">MKKAISMVAITTGFSLMGMAIAQAGDITESRDLSSFKRILIEDAGVGIDVIVGRDFSVTVRGAEKWVGKITTTVEHDALVISRKEKKKKTVNFGSDNRIIITMPSFSGLEVKGAVDADISGVDGEKLDFEIDGAGNIEIKGKCGRLKVDINGAGNFEGRDLKCEDVR</sequence>
<reference evidence="2" key="1">
    <citation type="submission" date="2018-06" db="EMBL/GenBank/DDBJ databases">
        <authorList>
            <person name="Zhirakovskaya E."/>
        </authorList>
    </citation>
    <scope>NUCLEOTIDE SEQUENCE</scope>
</reference>
<feature type="non-terminal residue" evidence="2">
    <location>
        <position position="167"/>
    </location>
</feature>
<feature type="domain" description="Putative auto-transporter adhesin head GIN" evidence="1">
    <location>
        <begin position="44"/>
        <end position="166"/>
    </location>
</feature>
<dbReference type="Gene3D" id="2.160.20.120">
    <property type="match status" value="1"/>
</dbReference>
<name>A0A3B0SL36_9ZZZZ</name>
<protein>
    <recommendedName>
        <fullName evidence="1">Putative auto-transporter adhesin head GIN domain-containing protein</fullName>
    </recommendedName>
</protein>
<proteinExistence type="predicted"/>
<dbReference type="Pfam" id="PF10988">
    <property type="entry name" value="DUF2807"/>
    <property type="match status" value="1"/>
</dbReference>